<dbReference type="Pfam" id="PF00014">
    <property type="entry name" value="Kunitz_BPTI"/>
    <property type="match status" value="2"/>
</dbReference>
<dbReference type="SMART" id="SM00131">
    <property type="entry name" value="KU"/>
    <property type="match status" value="2"/>
</dbReference>
<organism evidence="4 5">
    <name type="scientific">Bugula neritina</name>
    <name type="common">Brown bryozoan</name>
    <name type="synonym">Sertularia neritina</name>
    <dbReference type="NCBI Taxonomy" id="10212"/>
    <lineage>
        <taxon>Eukaryota</taxon>
        <taxon>Metazoa</taxon>
        <taxon>Spiralia</taxon>
        <taxon>Lophotrochozoa</taxon>
        <taxon>Bryozoa</taxon>
        <taxon>Gymnolaemata</taxon>
        <taxon>Cheilostomatida</taxon>
        <taxon>Flustrina</taxon>
        <taxon>Buguloidea</taxon>
        <taxon>Bugulidae</taxon>
        <taxon>Bugula</taxon>
    </lineage>
</organism>
<gene>
    <name evidence="4" type="ORF">EB796_010120</name>
</gene>
<dbReference type="Proteomes" id="UP000593567">
    <property type="component" value="Unassembled WGS sequence"/>
</dbReference>
<sequence length="125" mass="14317">MGYTFTISLSILVVFMALASASDPNCMLPPHPGTNNRSPVLQFYYNSTLRECFTFFYYGGGGNKNRFWSQDRCLNECESTTNLCALEKNEGTGAYSHERYFFNTTTKLCERFQYRGFNGNANKFL</sequence>
<feature type="domain" description="BPTI/Kunitz inhibitor" evidence="3">
    <location>
        <begin position="84"/>
        <end position="125"/>
    </location>
</feature>
<dbReference type="Gene3D" id="4.10.410.10">
    <property type="entry name" value="Pancreatic trypsin inhibitor Kunitz domain"/>
    <property type="match status" value="2"/>
</dbReference>
<evidence type="ECO:0000256" key="2">
    <source>
        <dbReference type="SAM" id="SignalP"/>
    </source>
</evidence>
<evidence type="ECO:0000313" key="4">
    <source>
        <dbReference type="EMBL" id="KAF6031570.1"/>
    </source>
</evidence>
<reference evidence="4" key="1">
    <citation type="submission" date="2020-06" db="EMBL/GenBank/DDBJ databases">
        <title>Draft genome of Bugula neritina, a colonial animal packing powerful symbionts and potential medicines.</title>
        <authorList>
            <person name="Rayko M."/>
        </authorList>
    </citation>
    <scope>NUCLEOTIDE SEQUENCE [LARGE SCALE GENOMIC DNA]</scope>
    <source>
        <strain evidence="4">Kwan_BN1</strain>
    </source>
</reference>
<comment type="caution">
    <text evidence="4">The sequence shown here is derived from an EMBL/GenBank/DDBJ whole genome shotgun (WGS) entry which is preliminary data.</text>
</comment>
<evidence type="ECO:0000256" key="1">
    <source>
        <dbReference type="ARBA" id="ARBA00023157"/>
    </source>
</evidence>
<dbReference type="PANTHER" id="PTHR10083:SF374">
    <property type="entry name" value="BPTI_KUNITZ INHIBITOR DOMAIN-CONTAINING PROTEIN"/>
    <property type="match status" value="1"/>
</dbReference>
<dbReference type="AlphaFoldDB" id="A0A7J7JYT5"/>
<dbReference type="InterPro" id="IPR050098">
    <property type="entry name" value="TFPI/VKTCI-like"/>
</dbReference>
<keyword evidence="5" id="KW-1185">Reference proteome</keyword>
<feature type="signal peptide" evidence="2">
    <location>
        <begin position="1"/>
        <end position="21"/>
    </location>
</feature>
<protein>
    <submittedName>
        <fullName evidence="4">Mig-6</fullName>
    </submittedName>
</protein>
<feature type="chain" id="PRO_5029628688" evidence="2">
    <location>
        <begin position="22"/>
        <end position="125"/>
    </location>
</feature>
<dbReference type="PROSITE" id="PS50279">
    <property type="entry name" value="BPTI_KUNITZ_2"/>
    <property type="match status" value="2"/>
</dbReference>
<dbReference type="InterPro" id="IPR036880">
    <property type="entry name" value="Kunitz_BPTI_sf"/>
</dbReference>
<dbReference type="GO" id="GO:0005615">
    <property type="term" value="C:extracellular space"/>
    <property type="evidence" value="ECO:0007669"/>
    <property type="project" value="TreeGrafter"/>
</dbReference>
<feature type="domain" description="BPTI/Kunitz inhibitor" evidence="3">
    <location>
        <begin position="26"/>
        <end position="77"/>
    </location>
</feature>
<dbReference type="SUPFAM" id="SSF57362">
    <property type="entry name" value="BPTI-like"/>
    <property type="match status" value="2"/>
</dbReference>
<name>A0A7J7JYT5_BUGNE</name>
<keyword evidence="1" id="KW-1015">Disulfide bond</keyword>
<evidence type="ECO:0000259" key="3">
    <source>
        <dbReference type="PROSITE" id="PS50279"/>
    </source>
</evidence>
<accession>A0A7J7JYT5</accession>
<evidence type="ECO:0000313" key="5">
    <source>
        <dbReference type="Proteomes" id="UP000593567"/>
    </source>
</evidence>
<dbReference type="PANTHER" id="PTHR10083">
    <property type="entry name" value="KUNITZ-TYPE PROTEASE INHIBITOR-RELATED"/>
    <property type="match status" value="1"/>
</dbReference>
<dbReference type="EMBL" id="VXIV02001588">
    <property type="protein sequence ID" value="KAF6031570.1"/>
    <property type="molecule type" value="Genomic_DNA"/>
</dbReference>
<keyword evidence="2" id="KW-0732">Signal</keyword>
<dbReference type="GO" id="GO:0004867">
    <property type="term" value="F:serine-type endopeptidase inhibitor activity"/>
    <property type="evidence" value="ECO:0007669"/>
    <property type="project" value="InterPro"/>
</dbReference>
<dbReference type="InterPro" id="IPR002223">
    <property type="entry name" value="Kunitz_BPTI"/>
</dbReference>
<proteinExistence type="predicted"/>
<dbReference type="OrthoDB" id="4473401at2759"/>